<accession>A0A132EA85</accession>
<dbReference type="EMBL" id="LPJR01000067">
    <property type="protein sequence ID" value="KWF22789.1"/>
    <property type="molecule type" value="Genomic_DNA"/>
</dbReference>
<dbReference type="RefSeq" id="WP_063900223.1">
    <property type="nucleotide sequence ID" value="NZ_LPJR01000067.1"/>
</dbReference>
<organism evidence="1 2">
    <name type="scientific">Burkholderia pseudomultivorans</name>
    <dbReference type="NCBI Taxonomy" id="1207504"/>
    <lineage>
        <taxon>Bacteria</taxon>
        <taxon>Pseudomonadati</taxon>
        <taxon>Pseudomonadota</taxon>
        <taxon>Betaproteobacteria</taxon>
        <taxon>Burkholderiales</taxon>
        <taxon>Burkholderiaceae</taxon>
        <taxon>Burkholderia</taxon>
        <taxon>Burkholderia cepacia complex</taxon>
    </lineage>
</organism>
<evidence type="ECO:0008006" key="3">
    <source>
        <dbReference type="Google" id="ProtNLM"/>
    </source>
</evidence>
<evidence type="ECO:0000313" key="2">
    <source>
        <dbReference type="Proteomes" id="UP000062912"/>
    </source>
</evidence>
<evidence type="ECO:0000313" key="1">
    <source>
        <dbReference type="EMBL" id="KWF22789.1"/>
    </source>
</evidence>
<dbReference type="InterPro" id="IPR021312">
    <property type="entry name" value="DUF2889"/>
</dbReference>
<dbReference type="OrthoDB" id="6862397at2"/>
<name>A0A132EA85_9BURK</name>
<protein>
    <recommendedName>
        <fullName evidence="3">DUF2889 domain-containing protein</fullName>
    </recommendedName>
</protein>
<dbReference type="AlphaFoldDB" id="A0A132EA85"/>
<dbReference type="Proteomes" id="UP000062912">
    <property type="component" value="Unassembled WGS sequence"/>
</dbReference>
<comment type="caution">
    <text evidence="1">The sequence shown here is derived from an EMBL/GenBank/DDBJ whole genome shotgun (WGS) entry which is preliminary data.</text>
</comment>
<reference evidence="1 2" key="1">
    <citation type="submission" date="2015-11" db="EMBL/GenBank/DDBJ databases">
        <title>Expanding the genomic diversity of Burkholderia species for the development of highly accurate diagnostics.</title>
        <authorList>
            <person name="Sahl J."/>
            <person name="Keim P."/>
            <person name="Wagner D."/>
        </authorList>
    </citation>
    <scope>NUCLEOTIDE SEQUENCE [LARGE SCALE GENOMIC DNA]</scope>
    <source>
        <strain evidence="1 2">MSMB368WGS</strain>
    </source>
</reference>
<dbReference type="Pfam" id="PF11136">
    <property type="entry name" value="DUF2889"/>
    <property type="match status" value="1"/>
</dbReference>
<gene>
    <name evidence="1" type="ORF">WT56_01200</name>
</gene>
<proteinExistence type="predicted"/>
<sequence>MMLPPPQPRRMLHERRVITRGYLRDDGLWEIEGEIIDEKGYDSVDRERGTLSAGTPYHNMCARLTVDNDLKIHAVATSMPATPFAYCPGANDPAQHLVGKSLTRGFRHAVEDTIGGVKGCTHLKDLIMSMATTAYQTIFSYQSQFMPELAEATFGSETPPFFINRCRTWEESTPVVAKYYPKFYRKL</sequence>